<keyword evidence="2" id="KW-1185">Reference proteome</keyword>
<proteinExistence type="predicted"/>
<dbReference type="Proteomes" id="UP000664032">
    <property type="component" value="Unassembled WGS sequence"/>
</dbReference>
<accession>A0ACB8H4P4</accession>
<evidence type="ECO:0000313" key="1">
    <source>
        <dbReference type="EMBL" id="KAH9482743.1"/>
    </source>
</evidence>
<organism evidence="1 2">
    <name type="scientific">Psilocybe cubensis</name>
    <name type="common">Psychedelic mushroom</name>
    <name type="synonym">Stropharia cubensis</name>
    <dbReference type="NCBI Taxonomy" id="181762"/>
    <lineage>
        <taxon>Eukaryota</taxon>
        <taxon>Fungi</taxon>
        <taxon>Dikarya</taxon>
        <taxon>Basidiomycota</taxon>
        <taxon>Agaricomycotina</taxon>
        <taxon>Agaricomycetes</taxon>
        <taxon>Agaricomycetidae</taxon>
        <taxon>Agaricales</taxon>
        <taxon>Agaricineae</taxon>
        <taxon>Strophariaceae</taxon>
        <taxon>Psilocybe</taxon>
    </lineage>
</organism>
<sequence length="3337" mass="372262">MSDHIRIRSISLRSIRGIYFRKGARTWRIDRVSYVFTSVQGSRRLAIKIDRPSLHIEKEDESIIKPKPKNHRHTRNLTLADFNPSPLAQYAWKALSGMKNILEPYLRPLIRTYVIACIRIAIQWLPKLTQALSFDVHSVEVTFAEVPGAKLVAEEINLNAALLLTYLEQPPQPIKTKESRTRPDNYPAYGMGILKRRMAESFQRSLDKALGGTRGTGTLSLKISNILGSIPRSEHDSLSVLFLVSPGVIDLGISVKFNPREGALETQGLQISFKMGDCSAKVDLLNLLLEKVLPKKSQQATIVPSLSSPISEYGSTVLGTPVSSTAHRPTALPSPTPSFASSFFSPKSMFSPSGLMSPRPSLLSPNSAQYLSPRSPKSPSSPFFQAISASMRPRRRFLIQSPTKLKDFRDKSKLLVLHSIHISIASIGLSVLSEAKSGPYKAMVKDITANISISDPSTNLFHKKHLGSRRINGGYDPEAYSLNLSLRQITLERESRHHTVSLAKGGHLKIQVLAFQWPAPFLSPSPFLANDPNAPFLGIDINLSDAHLSDRIQDLKRLLEFVPSPQQPTQTNSPETTPVLCTTSQPFSIPRLVLDVNCGPITGRIIYDTDNGETHRAIELRNNGFVVSLDTNYNHPTPSISRTFPAASSVQALYFKAGLLLHLEPTLVRVRSQHFMGGHTSKSSTSDEDFLDDPPLLSVGIIEVKAAASAIAQIDGATNSVPVIEKASTIVELSSELETISIELWHPISVDAALQVLSLIPPRRQSQSQRLQRQTRFSKLPTGLFTRLAIGRFVLFITGPDISPDDTMDLSRGFALRTSPSLEYCSLRPNQDHWFDNLRRSKKRTLLRLPSETLTDALVAAKTFSLFGEKSGFLKAKMNNFVLRAAVATTYEPDEPAIVGREDLLDHSQDLLRIDHALVDVCLSCKSSSNRLELIDICDVSIQIPLIRIDFQLVHVYNILLGLQTIRIINPPDPPSLSNHTLQSVGDERADVVLSVHGNVTAIQAVVILPTQKLILRMDGFSGHLNSEGPPRLKWTRTTAYVLLPSQINRWEEVSESKWDEFVTLQTWEISFTQLAGSLCVSVDGDSARLRIPHGFVLAELVKDLSVSMKAIKHMAHMASAGCYSKMPSPSPEGPKSVPHLTIRLATLCLEAQDDPFESKLGLIWRTGAEAVKQRMDREQAFNAKAAAVLLAEPDLSSEVPEIGEAENEYQFDAKHSVSIKEARARLDEVHVLDWILRLDRAKKRRIKEADALLHALFGASVSLAPDSLLDFMKLPEISSDPPLFRAVLQNLCLTISPPSFSLDSLPDALYNMGSGIPRDTKYSLLVPLHIHFTLTTMHITLRDYPLPLLSISDQSSSAISWTFDTDFIAAEEMGTDRSVDWVPCPIVEPHQARHGEAPFSILVPKTIMPVKTYAAPIIKITTRDPTVFSWGVSYGPAIQDLMRIVDTLSSAPRDSSPAIGFWDKMRLVFHWTAKVTFRGDVRLYIKGSRDPYSVFDTGAGFVLCWQGLPEIRIGYENPQQELIQVTSDKMLIAIPNFNNGLSLQKGSLNTTKPFEKVCARLTSGVRFGIGFVLERSCGPDCPYENCAGSPFHRKCRYFSFRPHFDVKLEMKPSPPSYKARDDSYNGFRSDFIHLSVSLASSMKTKGHQMNPQISNIYLTPKVFAHFWSWCSLFEGASLPIRQGNYHPSRHISPKLGRHLATLKYKLSLSSLYFLHGYMDDARETWVDGVTPWVGLKGKIDELQADLHQRDEESTTTGPISNTTRVDRKKPFYAAEVIMRGIELRAMLAIFSEPMKQNTDMTAPPQRSNYRKHTTLPITPPSSIWYDLDDFVELNWSLPTDPPQLHLLPLAGCPHFTYFKRNEALSGSPQTSKFGSEHSHNCLLGKEPSVPKTQIALANARVMELKSLISENKGSKGTRTRSVMKMVALLEEYVNILKEVEIRPESAREKVAQSYHMPADIVSSEEWAEFDNVYQIHCPSISMDSAVRDIMMQYYYCSRDRRGFEYHMATRAVKFIRDQANAGSVTDTEDESIKSPTNTAQLAAVALRKILKGGNDIRTSVDIIREKNAQPPGEVKPLSGWTEDVSLRKSHCCLLLKPQIILRGEGVNDTCIVAAAQAKLQSFAIMDPLNMEDPISGKIMSRNYTSLTGLQAFAPIDGQSTKNGSVPLEVLVDLRCETDAFERLVPQTEATFHYDKFNRLRLRNNITSIISRADTNSASVNDSHLQNQTDLIRVHIPRFTVSANSEHLNAISNIVTKLLLFSDPAHKTRLDKLETLIFTYDFTDLSSASTVVSSLQGRLRSALEMQRLSGRNINRMDEEDARLGMLQLKAHIFLLSEELNLLFDTIKMAQDRYDDQADQKSALLLHASSSEISWRMLDPRRNLLSKLVVSDINFHWLSRQDSSTVNNLTIGNLTAFDGSRYALWAEILSKYDEPPNHPLLKRGLFMSASWIILAPVGGITIYETFELSFHPLRLQLDAKVGRRIMEYIWPDRGNRQISTQDPPKDHQHGVAITAKSPTTGRSSIDSPRGLHTPKLSVGSSGKPDAPALRKLGSSRSFTDLRSSVKEDNLLSPPLFSSAQGFLSPPAFLKRTHSTDSVNFTSMLDASVIPGLNDSIDNEAAEIDRKLKAAGDAQVMKTRSSQKSFVLVRISRSVTGQLVIKEGSFECHDAKIKTRELEYRNQTWSFEELVSQFIPSNMSWRGWVKMAFHQPLVPVLPVARELLSKTKWTASKTTNQPHDNPLRLLHPKIFATDDDRRLTMLQNENARKQEGPSKSVWKNALRSNKDSPSFTSLPITDEPEPMESGEREDVDHTVGRKRVKSLFGNKNSRQTSKTRTSKGKASYANLEDISPDSGPDNRLSVAGTSPSNRNTFSRFSGGSVRVHPSSSTPQLQLTSEDAQPSPLSQQATPGRPRALTTTSRVHDHCTSRTSQFLSPTQDNSPAFHSPQFSSITPRLSHLNPQGSEMMNISGLQPGRLSSNGELGLIENSINLSDMDEDGGDHHHDDVVEHLDVIDSQVGAISNLTNAANSILIPPSSWYSRKPVVLLPVTPIRPGDNPEFENPLDRHVDDVLNRPSKVRRTFMGVWSFLKTRSSAMGIITGIYGFLVVFWGAAIVIFLAKIINFHNANTQGFWVEVSSQVETGLFTVTSIGLIPSRVLDTYRIWKIWRYKQKTIKLRKKAGLPQLFDVDDLPDPVYDPNYVHVLTEEEQTDLHRRLMERKLTELIDDRFQRPAWTTGILIPASFLCGIGAAVVIWKGGEKTKRVEKVREKLKAALSTRRDLPPSIVVDGTLPESLTRNPEPKIIRKPLHEKAKDTSDLDFATTIDEHMTVPSRGNISEV</sequence>
<comment type="caution">
    <text evidence="1">The sequence shown here is derived from an EMBL/GenBank/DDBJ whole genome shotgun (WGS) entry which is preliminary data.</text>
</comment>
<protein>
    <submittedName>
        <fullName evidence="1">UPF0648 protein C3H5.09c</fullName>
    </submittedName>
</protein>
<dbReference type="EMBL" id="JAFIQS020000004">
    <property type="protein sequence ID" value="KAH9482743.1"/>
    <property type="molecule type" value="Genomic_DNA"/>
</dbReference>
<evidence type="ECO:0000313" key="2">
    <source>
        <dbReference type="Proteomes" id="UP000664032"/>
    </source>
</evidence>
<reference evidence="1" key="1">
    <citation type="submission" date="2021-10" db="EMBL/GenBank/DDBJ databases">
        <title>Psilocybe cubensis genome.</title>
        <authorList>
            <person name="Mckernan K.J."/>
            <person name="Crawford S."/>
            <person name="Trippe A."/>
            <person name="Kane L.T."/>
            <person name="Mclaughlin S."/>
        </authorList>
    </citation>
    <scope>NUCLEOTIDE SEQUENCE</scope>
    <source>
        <strain evidence="1">MGC-MH-2018</strain>
    </source>
</reference>
<gene>
    <name evidence="1" type="ORF">JR316_0004843</name>
</gene>
<name>A0ACB8H4P4_PSICU</name>